<dbReference type="SUPFAM" id="SSF103473">
    <property type="entry name" value="MFS general substrate transporter"/>
    <property type="match status" value="1"/>
</dbReference>
<dbReference type="InterPro" id="IPR051401">
    <property type="entry name" value="GtrA_CellWall_Glycosyl"/>
</dbReference>
<feature type="transmembrane region" description="Helical" evidence="6">
    <location>
        <begin position="49"/>
        <end position="69"/>
    </location>
</feature>
<dbReference type="GO" id="GO:0000271">
    <property type="term" value="P:polysaccharide biosynthetic process"/>
    <property type="evidence" value="ECO:0007669"/>
    <property type="project" value="InterPro"/>
</dbReference>
<comment type="similarity">
    <text evidence="2">Belongs to the GtrA family.</text>
</comment>
<keyword evidence="5 6" id="KW-0472">Membrane</keyword>
<proteinExistence type="inferred from homology"/>
<gene>
    <name evidence="8" type="ORF">A2Z61_01340</name>
</gene>
<dbReference type="PANTHER" id="PTHR38459:SF1">
    <property type="entry name" value="PROPHAGE BACTOPRENOL-LINKED GLUCOSE TRANSLOCASE HOMOLOG"/>
    <property type="match status" value="1"/>
</dbReference>
<evidence type="ECO:0000256" key="4">
    <source>
        <dbReference type="ARBA" id="ARBA00022989"/>
    </source>
</evidence>
<evidence type="ECO:0000256" key="3">
    <source>
        <dbReference type="ARBA" id="ARBA00022692"/>
    </source>
</evidence>
<dbReference type="InterPro" id="IPR036259">
    <property type="entry name" value="MFS_trans_sf"/>
</dbReference>
<dbReference type="GO" id="GO:0005886">
    <property type="term" value="C:plasma membrane"/>
    <property type="evidence" value="ECO:0007669"/>
    <property type="project" value="TreeGrafter"/>
</dbReference>
<sequence>MNSNKTTKKNFFYGHFSDRKLVIQYIMAGCTGAFVNLASMYIFTDIIGTWYIASAIFAFLISLVVAFFLQKIWTFGDATFHPRHTLRQAALYTLSSVLFLGLNTALLYTLVEFFGVWYLLAQFFSLGVVALGSFLFNKSVTFRKKKVHGMNTEQ</sequence>
<keyword evidence="4 6" id="KW-1133">Transmembrane helix</keyword>
<dbReference type="PANTHER" id="PTHR38459">
    <property type="entry name" value="PROPHAGE BACTOPRENOL-LINKED GLUCOSE TRANSLOCASE HOMOLOG"/>
    <property type="match status" value="1"/>
</dbReference>
<dbReference type="Proteomes" id="UP000186029">
    <property type="component" value="Unassembled WGS sequence"/>
</dbReference>
<evidence type="ECO:0000256" key="5">
    <source>
        <dbReference type="ARBA" id="ARBA00023136"/>
    </source>
</evidence>
<accession>A0A1F5EJQ4</accession>
<evidence type="ECO:0000259" key="7">
    <source>
        <dbReference type="Pfam" id="PF04138"/>
    </source>
</evidence>
<dbReference type="EMBL" id="MFAC01000006">
    <property type="protein sequence ID" value="OGD67583.1"/>
    <property type="molecule type" value="Genomic_DNA"/>
</dbReference>
<comment type="subcellular location">
    <subcellularLocation>
        <location evidence="1">Membrane</location>
        <topology evidence="1">Multi-pass membrane protein</topology>
    </subcellularLocation>
</comment>
<dbReference type="AlphaFoldDB" id="A0A1F5EJQ4"/>
<protein>
    <recommendedName>
        <fullName evidence="7">GtrA/DPMS transmembrane domain-containing protein</fullName>
    </recommendedName>
</protein>
<evidence type="ECO:0000313" key="8">
    <source>
        <dbReference type="EMBL" id="OGD67583.1"/>
    </source>
</evidence>
<feature type="transmembrane region" description="Helical" evidence="6">
    <location>
        <begin position="21"/>
        <end position="43"/>
    </location>
</feature>
<comment type="caution">
    <text evidence="8">The sequence shown here is derived from an EMBL/GenBank/DDBJ whole genome shotgun (WGS) entry which is preliminary data.</text>
</comment>
<keyword evidence="3 6" id="KW-0812">Transmembrane</keyword>
<name>A0A1F5EJQ4_9BACT</name>
<evidence type="ECO:0000256" key="1">
    <source>
        <dbReference type="ARBA" id="ARBA00004141"/>
    </source>
</evidence>
<evidence type="ECO:0000256" key="2">
    <source>
        <dbReference type="ARBA" id="ARBA00009399"/>
    </source>
</evidence>
<dbReference type="InterPro" id="IPR007267">
    <property type="entry name" value="GtrA_DPMS_TM"/>
</dbReference>
<dbReference type="Pfam" id="PF04138">
    <property type="entry name" value="GtrA_DPMS_TM"/>
    <property type="match status" value="1"/>
</dbReference>
<dbReference type="STRING" id="1797580.A2Z61_01340"/>
<organism evidence="8 9">
    <name type="scientific">Candidatus Campbellbacteria bacterium RIFCSPLOWO2_02_35_12</name>
    <dbReference type="NCBI Taxonomy" id="1797580"/>
    <lineage>
        <taxon>Bacteria</taxon>
        <taxon>Candidatus Campbelliibacteriota</taxon>
    </lineage>
</organism>
<feature type="transmembrane region" description="Helical" evidence="6">
    <location>
        <begin position="89"/>
        <end position="110"/>
    </location>
</feature>
<reference evidence="8 9" key="1">
    <citation type="journal article" date="2016" name="Nat. Commun.">
        <title>Thousands of microbial genomes shed light on interconnected biogeochemical processes in an aquifer system.</title>
        <authorList>
            <person name="Anantharaman K."/>
            <person name="Brown C.T."/>
            <person name="Hug L.A."/>
            <person name="Sharon I."/>
            <person name="Castelle C.J."/>
            <person name="Probst A.J."/>
            <person name="Thomas B.C."/>
            <person name="Singh A."/>
            <person name="Wilkins M.J."/>
            <person name="Karaoz U."/>
            <person name="Brodie E.L."/>
            <person name="Williams K.H."/>
            <person name="Hubbard S.S."/>
            <person name="Banfield J.F."/>
        </authorList>
    </citation>
    <scope>NUCLEOTIDE SEQUENCE [LARGE SCALE GENOMIC DNA]</scope>
</reference>
<feature type="domain" description="GtrA/DPMS transmembrane" evidence="7">
    <location>
        <begin position="24"/>
        <end position="142"/>
    </location>
</feature>
<evidence type="ECO:0000313" key="9">
    <source>
        <dbReference type="Proteomes" id="UP000186029"/>
    </source>
</evidence>
<feature type="transmembrane region" description="Helical" evidence="6">
    <location>
        <begin position="116"/>
        <end position="136"/>
    </location>
</feature>
<evidence type="ECO:0000256" key="6">
    <source>
        <dbReference type="SAM" id="Phobius"/>
    </source>
</evidence>